<evidence type="ECO:0000313" key="2">
    <source>
        <dbReference type="EMBL" id="CAE0832573.1"/>
    </source>
</evidence>
<accession>A0A7S4LIZ4</accession>
<dbReference type="EMBL" id="HBJA01127292">
    <property type="protein sequence ID" value="CAE0832573.1"/>
    <property type="molecule type" value="Transcribed_RNA"/>
</dbReference>
<name>A0A7S4LIZ4_9EUGL</name>
<proteinExistence type="predicted"/>
<reference evidence="2" key="1">
    <citation type="submission" date="2021-01" db="EMBL/GenBank/DDBJ databases">
        <authorList>
            <person name="Corre E."/>
            <person name="Pelletier E."/>
            <person name="Niang G."/>
            <person name="Scheremetjew M."/>
            <person name="Finn R."/>
            <person name="Kale V."/>
            <person name="Holt S."/>
            <person name="Cochrane G."/>
            <person name="Meng A."/>
            <person name="Brown T."/>
            <person name="Cohen L."/>
        </authorList>
    </citation>
    <scope>NUCLEOTIDE SEQUENCE</scope>
    <source>
        <strain evidence="2">CCMP1594</strain>
    </source>
</reference>
<evidence type="ECO:0000256" key="1">
    <source>
        <dbReference type="SAM" id="MobiDB-lite"/>
    </source>
</evidence>
<sequence length="194" mass="20918">MGHPGLPDIADADAVSKSSSKTSHAPGAMTSGFELPRMILTSCQTHSAQCSQIVLPSCHCSANQSSTECCIEFTARGGYRMFHGLSGSALPLPTAPGSHKASCTQGRTPFRNLHEKGGLEIIAGLEHSPECGLVVLRDARLPRGVPFCLIRRVARLPASLRLRALVATKEKELDPRPLQQRRISERVLESDNLQ</sequence>
<protein>
    <submittedName>
        <fullName evidence="2">Uncharacterized protein</fullName>
    </submittedName>
</protein>
<organism evidence="2">
    <name type="scientific">Eutreptiella gymnastica</name>
    <dbReference type="NCBI Taxonomy" id="73025"/>
    <lineage>
        <taxon>Eukaryota</taxon>
        <taxon>Discoba</taxon>
        <taxon>Euglenozoa</taxon>
        <taxon>Euglenida</taxon>
        <taxon>Spirocuta</taxon>
        <taxon>Euglenophyceae</taxon>
        <taxon>Eutreptiales</taxon>
        <taxon>Eutreptiaceae</taxon>
        <taxon>Eutreptiella</taxon>
    </lineage>
</organism>
<dbReference type="AlphaFoldDB" id="A0A7S4LIZ4"/>
<feature type="region of interest" description="Disordered" evidence="1">
    <location>
        <begin position="1"/>
        <end position="30"/>
    </location>
</feature>
<gene>
    <name evidence="2" type="ORF">EGYM00163_LOCUS43858</name>
</gene>